<feature type="transmembrane region" description="Helical" evidence="5">
    <location>
        <begin position="67"/>
        <end position="96"/>
    </location>
</feature>
<evidence type="ECO:0000256" key="2">
    <source>
        <dbReference type="ARBA" id="ARBA00022692"/>
    </source>
</evidence>
<dbReference type="Pfam" id="PF04505">
    <property type="entry name" value="CD225"/>
    <property type="match status" value="1"/>
</dbReference>
<dbReference type="GO" id="GO:0016020">
    <property type="term" value="C:membrane"/>
    <property type="evidence" value="ECO:0007669"/>
    <property type="project" value="UniProtKB-SubCell"/>
</dbReference>
<proteinExistence type="predicted"/>
<comment type="subcellular location">
    <subcellularLocation>
        <location evidence="1">Membrane</location>
    </subcellularLocation>
</comment>
<keyword evidence="7" id="KW-1185">Reference proteome</keyword>
<evidence type="ECO:0000313" key="7">
    <source>
        <dbReference type="Proteomes" id="UP000252172"/>
    </source>
</evidence>
<dbReference type="EMBL" id="QPIE01000002">
    <property type="protein sequence ID" value="RCU44082.1"/>
    <property type="molecule type" value="Genomic_DNA"/>
</dbReference>
<feature type="transmembrane region" description="Helical" evidence="5">
    <location>
        <begin position="20"/>
        <end position="42"/>
    </location>
</feature>
<evidence type="ECO:0000256" key="3">
    <source>
        <dbReference type="ARBA" id="ARBA00022989"/>
    </source>
</evidence>
<keyword evidence="2 5" id="KW-0812">Transmembrane</keyword>
<dbReference type="PANTHER" id="PTHR14948">
    <property type="entry name" value="NG5"/>
    <property type="match status" value="1"/>
</dbReference>
<dbReference type="InterPro" id="IPR007593">
    <property type="entry name" value="CD225/Dispanin_fam"/>
</dbReference>
<dbReference type="AlphaFoldDB" id="A0A368N0Q2"/>
<dbReference type="OrthoDB" id="9815705at2"/>
<evidence type="ECO:0000313" key="6">
    <source>
        <dbReference type="EMBL" id="RCU44082.1"/>
    </source>
</evidence>
<evidence type="ECO:0000256" key="1">
    <source>
        <dbReference type="ARBA" id="ARBA00004370"/>
    </source>
</evidence>
<name>A0A368N0Q2_9FLAO</name>
<protein>
    <submittedName>
        <fullName evidence="6">CD225/dispanin family protein</fullName>
    </submittedName>
</protein>
<dbReference type="PANTHER" id="PTHR14948:SF18">
    <property type="entry name" value="PROLINE RICH TRANSMEMBRANE PROTEIN 1B"/>
    <property type="match status" value="1"/>
</dbReference>
<evidence type="ECO:0000256" key="5">
    <source>
        <dbReference type="SAM" id="Phobius"/>
    </source>
</evidence>
<evidence type="ECO:0000256" key="4">
    <source>
        <dbReference type="ARBA" id="ARBA00023136"/>
    </source>
</evidence>
<comment type="caution">
    <text evidence="6">The sequence shown here is derived from an EMBL/GenBank/DDBJ whole genome shotgun (WGS) entry which is preliminary data.</text>
</comment>
<keyword evidence="3 5" id="KW-1133">Transmembrane helix</keyword>
<keyword evidence="4 5" id="KW-0472">Membrane</keyword>
<accession>A0A368N0Q2</accession>
<organism evidence="6 7">
    <name type="scientific">Chryseobacterium lacus</name>
    <dbReference type="NCBI Taxonomy" id="2058346"/>
    <lineage>
        <taxon>Bacteria</taxon>
        <taxon>Pseudomonadati</taxon>
        <taxon>Bacteroidota</taxon>
        <taxon>Flavobacteriia</taxon>
        <taxon>Flavobacteriales</taxon>
        <taxon>Weeksellaceae</taxon>
        <taxon>Chryseobacterium group</taxon>
        <taxon>Chryseobacterium</taxon>
    </lineage>
</organism>
<dbReference type="Proteomes" id="UP000252172">
    <property type="component" value="Unassembled WGS sequence"/>
</dbReference>
<gene>
    <name evidence="6" type="ORF">DQ356_03445</name>
</gene>
<sequence length="99" mass="10713">MEIQNEPHANYQSTVPPRTWLIENILITLFCCNILGVIGIWYSAQVEAKFYKGDIDGAHQDSNTAKILALVTLILGAMGIIGVMLMYGALIFSAIAGGV</sequence>
<reference evidence="6 7" key="1">
    <citation type="submission" date="2018-07" db="EMBL/GenBank/DDBJ databases">
        <title>Chryseobacterium lacus sp. nov., isolated from lake water.</title>
        <authorList>
            <person name="Li C.-M."/>
        </authorList>
    </citation>
    <scope>NUCLEOTIDE SEQUENCE [LARGE SCALE GENOMIC DNA]</scope>
    <source>
        <strain evidence="6 7">YLOS41</strain>
    </source>
</reference>
<dbReference type="RefSeq" id="WP_114303061.1">
    <property type="nucleotide sequence ID" value="NZ_QPIE01000002.1"/>
</dbReference>
<dbReference type="InterPro" id="IPR051423">
    <property type="entry name" value="CD225/Dispanin"/>
</dbReference>